<dbReference type="EMBL" id="QGKV02000832">
    <property type="protein sequence ID" value="KAF3547824.1"/>
    <property type="molecule type" value="Genomic_DNA"/>
</dbReference>
<comment type="subcellular location">
    <subcellularLocation>
        <location evidence="1">Nucleus</location>
    </subcellularLocation>
</comment>
<sequence length="693" mass="78942">CIAMDQISDAKRGKKLKSKKAEAEEHEEQLKRLQETQAELFEYMKEHDEELLKFDAAEFEDDVEADTDLEDTEKQDVDEPSELGVAKKVNEQKTITASMVDSWCKSIREDAKLGAVCSILRAYRTACHYGDDTGDDPSEKLSVMSSAVFNKIMIYVLSEKDVILRKLLRLPAAGGLKHSSVFLSAFPSLLRKYIKVALHFWGTRSSTISVVSLLFLRDLCIRLGSDCADDCIKGMYKAYVLNCQFVNAVKLQHISFLGNCFIELLGTDISASYQHAFVFIRQLAMILREALNTKTKEAFRKVYQWKFIHCLELWTGAVCAYSSKSELRPVAYPLAQIISGVARLVPTARYIPLRLRCVNKKELNRPPTDGVGKVVDLRTLLKFDSVFLTMSLGCYYYFDEYPFSSTEDLYGKYKNIIGPAIYDRYGEDMMIVKPIEFIFGKDAFKTVNEQLSRDVIVKQSQTVISREDVHVCSHLNHINDGVIVRSIENHGTFYENKEIADVLSHYVKEHIKTKLRWLVMYFATFRYISKPAVKTRAFQEACVYSVVEELVEHLSQWSCSVAFFELSFIPSLRLRSFYKSAKAERFRKEMKQLNSQVEANSEFVNKKRASINFQPNESAAASFLEDDKKTGESPLSQYAVIIRQRAKQRNKSLVESDVILGEESAVSGKNAPSSEEEEDRNEKGAAAFSSSWL</sequence>
<evidence type="ECO:0000256" key="4">
    <source>
        <dbReference type="SAM" id="MobiDB-lite"/>
    </source>
</evidence>
<evidence type="ECO:0000256" key="1">
    <source>
        <dbReference type="ARBA" id="ARBA00004123"/>
    </source>
</evidence>
<evidence type="ECO:0000256" key="3">
    <source>
        <dbReference type="ARBA" id="ARBA00023242"/>
    </source>
</evidence>
<feature type="compositionally biased region" description="Basic and acidic residues" evidence="4">
    <location>
        <begin position="19"/>
        <end position="29"/>
    </location>
</feature>
<protein>
    <recommendedName>
        <fullName evidence="7">Nucleolar complex protein 2 homolog</fullName>
    </recommendedName>
</protein>
<dbReference type="PANTHER" id="PTHR12687">
    <property type="entry name" value="NUCLEOLAR COMPLEX 2 AND RAD4-RELATED"/>
    <property type="match status" value="1"/>
</dbReference>
<evidence type="ECO:0000256" key="2">
    <source>
        <dbReference type="ARBA" id="ARBA00005907"/>
    </source>
</evidence>
<dbReference type="PANTHER" id="PTHR12687:SF4">
    <property type="entry name" value="NUCLEOLAR COMPLEX PROTEIN 2 HOMOLOG"/>
    <property type="match status" value="1"/>
</dbReference>
<feature type="region of interest" description="Disordered" evidence="4">
    <location>
        <begin position="664"/>
        <end position="693"/>
    </location>
</feature>
<comment type="caution">
    <text evidence="5">The sequence shown here is derived from an EMBL/GenBank/DDBJ whole genome shotgun (WGS) entry which is preliminary data.</text>
</comment>
<dbReference type="Proteomes" id="UP000266723">
    <property type="component" value="Unassembled WGS sequence"/>
</dbReference>
<evidence type="ECO:0000313" key="5">
    <source>
        <dbReference type="EMBL" id="KAF3547824.1"/>
    </source>
</evidence>
<organism evidence="5 6">
    <name type="scientific">Brassica cretica</name>
    <name type="common">Mustard</name>
    <dbReference type="NCBI Taxonomy" id="69181"/>
    <lineage>
        <taxon>Eukaryota</taxon>
        <taxon>Viridiplantae</taxon>
        <taxon>Streptophyta</taxon>
        <taxon>Embryophyta</taxon>
        <taxon>Tracheophyta</taxon>
        <taxon>Spermatophyta</taxon>
        <taxon>Magnoliopsida</taxon>
        <taxon>eudicotyledons</taxon>
        <taxon>Gunneridae</taxon>
        <taxon>Pentapetalae</taxon>
        <taxon>rosids</taxon>
        <taxon>malvids</taxon>
        <taxon>Brassicales</taxon>
        <taxon>Brassicaceae</taxon>
        <taxon>Brassiceae</taxon>
        <taxon>Brassica</taxon>
    </lineage>
</organism>
<keyword evidence="3" id="KW-0539">Nucleus</keyword>
<evidence type="ECO:0008006" key="7">
    <source>
        <dbReference type="Google" id="ProtNLM"/>
    </source>
</evidence>
<comment type="similarity">
    <text evidence="2">Belongs to the NOC2 family.</text>
</comment>
<feature type="non-terminal residue" evidence="5">
    <location>
        <position position="1"/>
    </location>
</feature>
<keyword evidence="6" id="KW-1185">Reference proteome</keyword>
<dbReference type="Pfam" id="PF03715">
    <property type="entry name" value="Noc2"/>
    <property type="match status" value="2"/>
</dbReference>
<evidence type="ECO:0000313" key="6">
    <source>
        <dbReference type="Proteomes" id="UP000266723"/>
    </source>
</evidence>
<name>A0ABQ7C725_BRACR</name>
<dbReference type="InterPro" id="IPR005343">
    <property type="entry name" value="Noc2"/>
</dbReference>
<accession>A0ABQ7C725</accession>
<gene>
    <name evidence="5" type="ORF">DY000_02005559</name>
</gene>
<proteinExistence type="inferred from homology"/>
<feature type="region of interest" description="Disordered" evidence="4">
    <location>
        <begin position="1"/>
        <end position="29"/>
    </location>
</feature>
<reference evidence="5 6" key="1">
    <citation type="journal article" date="2020" name="BMC Genomics">
        <title>Intraspecific diversification of the crop wild relative Brassica cretica Lam. using demographic model selection.</title>
        <authorList>
            <person name="Kioukis A."/>
            <person name="Michalopoulou V.A."/>
            <person name="Briers L."/>
            <person name="Pirintsos S."/>
            <person name="Studholme D.J."/>
            <person name="Pavlidis P."/>
            <person name="Sarris P.F."/>
        </authorList>
    </citation>
    <scope>NUCLEOTIDE SEQUENCE [LARGE SCALE GENOMIC DNA]</scope>
    <source>
        <strain evidence="6">cv. PFS-1207/04</strain>
    </source>
</reference>